<gene>
    <name evidence="3" type="ORF">CHLNCDRAFT_52945</name>
</gene>
<keyword evidence="1" id="KW-0175">Coiled coil</keyword>
<reference evidence="3 4" key="1">
    <citation type="journal article" date="2010" name="Plant Cell">
        <title>The Chlorella variabilis NC64A genome reveals adaptation to photosymbiosis, coevolution with viruses, and cryptic sex.</title>
        <authorList>
            <person name="Blanc G."/>
            <person name="Duncan G."/>
            <person name="Agarkova I."/>
            <person name="Borodovsky M."/>
            <person name="Gurnon J."/>
            <person name="Kuo A."/>
            <person name="Lindquist E."/>
            <person name="Lucas S."/>
            <person name="Pangilinan J."/>
            <person name="Polle J."/>
            <person name="Salamov A."/>
            <person name="Terry A."/>
            <person name="Yamada T."/>
            <person name="Dunigan D.D."/>
            <person name="Grigoriev I.V."/>
            <person name="Claverie J.M."/>
            <person name="Van Etten J.L."/>
        </authorList>
    </citation>
    <scope>NUCLEOTIDE SEQUENCE [LARGE SCALE GENOMIC DNA]</scope>
    <source>
        <strain evidence="3 4">NC64A</strain>
    </source>
</reference>
<feature type="region of interest" description="Disordered" evidence="2">
    <location>
        <begin position="690"/>
        <end position="782"/>
    </location>
</feature>
<dbReference type="KEGG" id="cvr:CHLNCDRAFT_52945"/>
<dbReference type="eggNOG" id="ENOG502SUJ3">
    <property type="taxonomic scope" value="Eukaryota"/>
</dbReference>
<dbReference type="RefSeq" id="XP_005846595.1">
    <property type="nucleotide sequence ID" value="XM_005846533.1"/>
</dbReference>
<name>E1ZHN5_CHLVA</name>
<feature type="compositionally biased region" description="Pro residues" evidence="2">
    <location>
        <begin position="720"/>
        <end position="738"/>
    </location>
</feature>
<keyword evidence="4" id="KW-1185">Reference proteome</keyword>
<dbReference type="OrthoDB" id="515532at2759"/>
<dbReference type="EMBL" id="GL433847">
    <property type="protein sequence ID" value="EFN54493.1"/>
    <property type="molecule type" value="Genomic_DNA"/>
</dbReference>
<feature type="compositionally biased region" description="Polar residues" evidence="2">
    <location>
        <begin position="758"/>
        <end position="769"/>
    </location>
</feature>
<feature type="region of interest" description="Disordered" evidence="2">
    <location>
        <begin position="627"/>
        <end position="649"/>
    </location>
</feature>
<evidence type="ECO:0000256" key="1">
    <source>
        <dbReference type="SAM" id="Coils"/>
    </source>
</evidence>
<feature type="compositionally biased region" description="Low complexity" evidence="2">
    <location>
        <begin position="739"/>
        <end position="751"/>
    </location>
</feature>
<organism evidence="4">
    <name type="scientific">Chlorella variabilis</name>
    <name type="common">Green alga</name>
    <dbReference type="NCBI Taxonomy" id="554065"/>
    <lineage>
        <taxon>Eukaryota</taxon>
        <taxon>Viridiplantae</taxon>
        <taxon>Chlorophyta</taxon>
        <taxon>core chlorophytes</taxon>
        <taxon>Trebouxiophyceae</taxon>
        <taxon>Chlorellales</taxon>
        <taxon>Chlorellaceae</taxon>
        <taxon>Chlorella clade</taxon>
        <taxon>Chlorella</taxon>
    </lineage>
</organism>
<feature type="coiled-coil region" evidence="1">
    <location>
        <begin position="391"/>
        <end position="418"/>
    </location>
</feature>
<dbReference type="GeneID" id="17353970"/>
<accession>E1ZHN5</accession>
<protein>
    <submittedName>
        <fullName evidence="3">Uncharacterized protein</fullName>
    </submittedName>
</protein>
<feature type="compositionally biased region" description="Pro residues" evidence="2">
    <location>
        <begin position="627"/>
        <end position="642"/>
    </location>
</feature>
<dbReference type="AlphaFoldDB" id="E1ZHN5"/>
<evidence type="ECO:0000313" key="4">
    <source>
        <dbReference type="Proteomes" id="UP000008141"/>
    </source>
</evidence>
<proteinExistence type="predicted"/>
<sequence>MQSILASAAAAGGSRRAGRAKVLAPQQALASTGPYGSHPVAPELQKVMRLPGGLALTRTNILVLTIGAAATVWAYDLLFGEHVAQQTVEELKRRGEEPPRPQFGPQIQDCDCAMFANSYSLLAGNAAKGPQTAKDAGQALESSAVAAGAGEWGSLALQWTDQVLHGDALYTDGSQLVDFKQVLLKCRALELLVEGCLERGSAAADAPALAHLLAAVAHPSTPAAVTQALAQAVAALGQVCGTDRLAPTPAAKRAAAAALGLVRRGVLKPPPAKPAEAPAAKLKRLGGELVRQEARLAGTTQPKELCKAYGAVLELLCGQLDVLGPVGGAGAPPQAPEVAAALQPLEELRAALATRLQEVQAPPKPQLSVAEQLAEAEASHRRDDAALVGRLSEVEGRIALLEVELAGLKGEAGELRSRRASAAQHHHHRLDAIRSGKPASGASAAEVAAAVQGGLAALEGLAGAVRGGGGEPTAAGDGGAAADAAALSQQVVAAEVPVKLLGAMQQVVELNLAQLHELGAKARFFRERLDKAVKQGEQAARLGLGDPKTFKQQRSTAENNVKEVMAAAEGAAAAARAAAAAYRERLPAMLRLPTFLPPPPEYLAAVEAKAAEAEAVLSSIRAGTYAPPQPAPAAPGPAPSPGAAPAAPAVTTPAGVAAAAPQRPSSAGARGVAGGEIAAMISSTTLEVPSPLAGRTSMPPAMLSSPTSNKPVGPAAPIAPAAPPPAAAATPAPGPAAPPAASALSDATAAPAAPPMITFSQALLQQPAQANGRPKAARPRRA</sequence>
<evidence type="ECO:0000313" key="3">
    <source>
        <dbReference type="EMBL" id="EFN54493.1"/>
    </source>
</evidence>
<dbReference type="Proteomes" id="UP000008141">
    <property type="component" value="Unassembled WGS sequence"/>
</dbReference>
<evidence type="ECO:0000256" key="2">
    <source>
        <dbReference type="SAM" id="MobiDB-lite"/>
    </source>
</evidence>
<dbReference type="InParanoid" id="E1ZHN5"/>